<keyword evidence="3 6" id="KW-0812">Transmembrane</keyword>
<comment type="caution">
    <text evidence="8">The sequence shown here is derived from an EMBL/GenBank/DDBJ whole genome shotgun (WGS) entry which is preliminary data.</text>
</comment>
<dbReference type="Pfam" id="PF07690">
    <property type="entry name" value="MFS_1"/>
    <property type="match status" value="2"/>
</dbReference>
<dbReference type="InterPro" id="IPR011701">
    <property type="entry name" value="MFS"/>
</dbReference>
<feature type="transmembrane region" description="Helical" evidence="6">
    <location>
        <begin position="271"/>
        <end position="292"/>
    </location>
</feature>
<evidence type="ECO:0000256" key="3">
    <source>
        <dbReference type="ARBA" id="ARBA00022692"/>
    </source>
</evidence>
<dbReference type="InterPro" id="IPR050930">
    <property type="entry name" value="MFS_Vesicular_Transporter"/>
</dbReference>
<feature type="transmembrane region" description="Helical" evidence="6">
    <location>
        <begin position="12"/>
        <end position="36"/>
    </location>
</feature>
<name>A0ABW2PXS8_9BACL</name>
<dbReference type="EMBL" id="JBHTCO010000004">
    <property type="protein sequence ID" value="MFC7392026.1"/>
    <property type="molecule type" value="Genomic_DNA"/>
</dbReference>
<feature type="transmembrane region" description="Helical" evidence="6">
    <location>
        <begin position="167"/>
        <end position="188"/>
    </location>
</feature>
<evidence type="ECO:0000256" key="1">
    <source>
        <dbReference type="ARBA" id="ARBA00004651"/>
    </source>
</evidence>
<evidence type="ECO:0000259" key="7">
    <source>
        <dbReference type="PROSITE" id="PS50850"/>
    </source>
</evidence>
<dbReference type="PROSITE" id="PS50850">
    <property type="entry name" value="MFS"/>
    <property type="match status" value="1"/>
</dbReference>
<feature type="transmembrane region" description="Helical" evidence="6">
    <location>
        <begin position="304"/>
        <end position="323"/>
    </location>
</feature>
<evidence type="ECO:0000256" key="5">
    <source>
        <dbReference type="ARBA" id="ARBA00023136"/>
    </source>
</evidence>
<evidence type="ECO:0000256" key="2">
    <source>
        <dbReference type="ARBA" id="ARBA00022448"/>
    </source>
</evidence>
<dbReference type="PANTHER" id="PTHR23506:SF23">
    <property type="entry name" value="GH10249P"/>
    <property type="match status" value="1"/>
</dbReference>
<keyword evidence="5 6" id="KW-0472">Membrane</keyword>
<keyword evidence="4 6" id="KW-1133">Transmembrane helix</keyword>
<feature type="transmembrane region" description="Helical" evidence="6">
    <location>
        <begin position="239"/>
        <end position="259"/>
    </location>
</feature>
<protein>
    <submittedName>
        <fullName evidence="8">MFS transporter</fullName>
    </submittedName>
</protein>
<sequence>MFFKKMMNRQQLLGLCIAVTILFLDMLLYSLIIPMIPYLTKTLGASSTMIGLLVSSYAIGLLILTPLFGPLSDRIGRKIPLIFGLTVLIISTLLFSFAHTIPALIAARFIQGVAAAANVSAALALIADLFPKKVRGTMMGIAVTGISIGLLLGAPIGGSLFDAGGYMMPFLVIAGITLAILLIILFTLTEPSHNKEKTTSAFTFLRNPMVIFVILVVLLSEAAVSLLEPVLPVFLTDQLHLSASTVGLLFGAMSLSYGLVSPLSGALSDRFHPFVIMLIGLAWSAVTIPLMIVSKTLWQEAGAMILVGAGVGFALSPTLGSLGKVVDREGSSSYGAAYSLFNIFDSIGMMLGPLIGGVLADLLTVKASMLVVSVTLLIFVALLSGMLKIRRERII</sequence>
<proteinExistence type="predicted"/>
<evidence type="ECO:0000313" key="8">
    <source>
        <dbReference type="EMBL" id="MFC7392026.1"/>
    </source>
</evidence>
<dbReference type="Gene3D" id="1.20.1250.20">
    <property type="entry name" value="MFS general substrate transporter like domains"/>
    <property type="match status" value="2"/>
</dbReference>
<dbReference type="CDD" id="cd17325">
    <property type="entry name" value="MFS_MdtG_SLC18_like"/>
    <property type="match status" value="1"/>
</dbReference>
<evidence type="ECO:0000256" key="6">
    <source>
        <dbReference type="SAM" id="Phobius"/>
    </source>
</evidence>
<feature type="transmembrane region" description="Helical" evidence="6">
    <location>
        <begin position="81"/>
        <end position="99"/>
    </location>
</feature>
<gene>
    <name evidence="8" type="ORF">ACFQRG_03450</name>
</gene>
<reference evidence="9" key="1">
    <citation type="journal article" date="2019" name="Int. J. Syst. Evol. Microbiol.">
        <title>The Global Catalogue of Microorganisms (GCM) 10K type strain sequencing project: providing services to taxonomists for standard genome sequencing and annotation.</title>
        <authorList>
            <consortium name="The Broad Institute Genomics Platform"/>
            <consortium name="The Broad Institute Genome Sequencing Center for Infectious Disease"/>
            <person name="Wu L."/>
            <person name="Ma J."/>
        </authorList>
    </citation>
    <scope>NUCLEOTIDE SEQUENCE [LARGE SCALE GENOMIC DNA]</scope>
    <source>
        <strain evidence="9">CGMCC 1.16305</strain>
    </source>
</reference>
<dbReference type="Proteomes" id="UP001596505">
    <property type="component" value="Unassembled WGS sequence"/>
</dbReference>
<feature type="transmembrane region" description="Helical" evidence="6">
    <location>
        <begin position="209"/>
        <end position="227"/>
    </location>
</feature>
<accession>A0ABW2PXS8</accession>
<evidence type="ECO:0000256" key="4">
    <source>
        <dbReference type="ARBA" id="ARBA00022989"/>
    </source>
</evidence>
<keyword evidence="9" id="KW-1185">Reference proteome</keyword>
<feature type="transmembrane region" description="Helical" evidence="6">
    <location>
        <begin position="367"/>
        <end position="387"/>
    </location>
</feature>
<feature type="domain" description="Major facilitator superfamily (MFS) profile" evidence="7">
    <location>
        <begin position="11"/>
        <end position="393"/>
    </location>
</feature>
<feature type="transmembrane region" description="Helical" evidence="6">
    <location>
        <begin position="139"/>
        <end position="161"/>
    </location>
</feature>
<dbReference type="RefSeq" id="WP_380963628.1">
    <property type="nucleotide sequence ID" value="NZ_JBHTCO010000004.1"/>
</dbReference>
<comment type="subcellular location">
    <subcellularLocation>
        <location evidence="1">Cell membrane</location>
        <topology evidence="1">Multi-pass membrane protein</topology>
    </subcellularLocation>
</comment>
<dbReference type="SUPFAM" id="SSF103473">
    <property type="entry name" value="MFS general substrate transporter"/>
    <property type="match status" value="1"/>
</dbReference>
<dbReference type="PANTHER" id="PTHR23506">
    <property type="entry name" value="GH10249P"/>
    <property type="match status" value="1"/>
</dbReference>
<feature type="transmembrane region" description="Helical" evidence="6">
    <location>
        <begin position="48"/>
        <end position="69"/>
    </location>
</feature>
<organism evidence="8 9">
    <name type="scientific">Scopulibacillus cellulosilyticus</name>
    <dbReference type="NCBI Taxonomy" id="2665665"/>
    <lineage>
        <taxon>Bacteria</taxon>
        <taxon>Bacillati</taxon>
        <taxon>Bacillota</taxon>
        <taxon>Bacilli</taxon>
        <taxon>Bacillales</taxon>
        <taxon>Sporolactobacillaceae</taxon>
        <taxon>Scopulibacillus</taxon>
    </lineage>
</organism>
<feature type="transmembrane region" description="Helical" evidence="6">
    <location>
        <begin position="335"/>
        <end position="355"/>
    </location>
</feature>
<feature type="transmembrane region" description="Helical" evidence="6">
    <location>
        <begin position="105"/>
        <end position="127"/>
    </location>
</feature>
<dbReference type="InterPro" id="IPR020846">
    <property type="entry name" value="MFS_dom"/>
</dbReference>
<keyword evidence="2" id="KW-0813">Transport</keyword>
<dbReference type="InterPro" id="IPR036259">
    <property type="entry name" value="MFS_trans_sf"/>
</dbReference>
<evidence type="ECO:0000313" key="9">
    <source>
        <dbReference type="Proteomes" id="UP001596505"/>
    </source>
</evidence>